<accession>A0A4C1T6S6</accession>
<evidence type="ECO:0000313" key="2">
    <source>
        <dbReference type="EMBL" id="GBP09178.1"/>
    </source>
</evidence>
<feature type="region of interest" description="Disordered" evidence="1">
    <location>
        <begin position="64"/>
        <end position="84"/>
    </location>
</feature>
<reference evidence="2 3" key="1">
    <citation type="journal article" date="2019" name="Commun. Biol.">
        <title>The bagworm genome reveals a unique fibroin gene that provides high tensile strength.</title>
        <authorList>
            <person name="Kono N."/>
            <person name="Nakamura H."/>
            <person name="Ohtoshi R."/>
            <person name="Tomita M."/>
            <person name="Numata K."/>
            <person name="Arakawa K."/>
        </authorList>
    </citation>
    <scope>NUCLEOTIDE SEQUENCE [LARGE SCALE GENOMIC DNA]</scope>
</reference>
<comment type="caution">
    <text evidence="2">The sequence shown here is derived from an EMBL/GenBank/DDBJ whole genome shotgun (WGS) entry which is preliminary data.</text>
</comment>
<proteinExistence type="predicted"/>
<name>A0A4C1T6S6_EUMVA</name>
<dbReference type="Proteomes" id="UP000299102">
    <property type="component" value="Unassembled WGS sequence"/>
</dbReference>
<keyword evidence="3" id="KW-1185">Reference proteome</keyword>
<gene>
    <name evidence="2" type="ORF">EVAR_103617_1</name>
</gene>
<feature type="compositionally biased region" description="Basic residues" evidence="1">
    <location>
        <begin position="75"/>
        <end position="84"/>
    </location>
</feature>
<protein>
    <submittedName>
        <fullName evidence="2">Uncharacterized protein</fullName>
    </submittedName>
</protein>
<evidence type="ECO:0000256" key="1">
    <source>
        <dbReference type="SAM" id="MobiDB-lite"/>
    </source>
</evidence>
<sequence length="84" mass="9299">MNNDGTSLQCLLGLASEEPDIQALRFEIKIFWETIFQQRHRASADCSDGTKAAVSWMHVPSPGLIKASTSAGTGPRRRRGEKIR</sequence>
<dbReference type="EMBL" id="BGZK01004468">
    <property type="protein sequence ID" value="GBP09178.1"/>
    <property type="molecule type" value="Genomic_DNA"/>
</dbReference>
<dbReference type="AlphaFoldDB" id="A0A4C1T6S6"/>
<evidence type="ECO:0000313" key="3">
    <source>
        <dbReference type="Proteomes" id="UP000299102"/>
    </source>
</evidence>
<organism evidence="2 3">
    <name type="scientific">Eumeta variegata</name>
    <name type="common">Bagworm moth</name>
    <name type="synonym">Eumeta japonica</name>
    <dbReference type="NCBI Taxonomy" id="151549"/>
    <lineage>
        <taxon>Eukaryota</taxon>
        <taxon>Metazoa</taxon>
        <taxon>Ecdysozoa</taxon>
        <taxon>Arthropoda</taxon>
        <taxon>Hexapoda</taxon>
        <taxon>Insecta</taxon>
        <taxon>Pterygota</taxon>
        <taxon>Neoptera</taxon>
        <taxon>Endopterygota</taxon>
        <taxon>Lepidoptera</taxon>
        <taxon>Glossata</taxon>
        <taxon>Ditrysia</taxon>
        <taxon>Tineoidea</taxon>
        <taxon>Psychidae</taxon>
        <taxon>Oiketicinae</taxon>
        <taxon>Eumeta</taxon>
    </lineage>
</organism>